<dbReference type="Proteomes" id="UP000772434">
    <property type="component" value="Unassembled WGS sequence"/>
</dbReference>
<feature type="region of interest" description="Disordered" evidence="4">
    <location>
        <begin position="556"/>
        <end position="671"/>
    </location>
</feature>
<name>A0A9P5UA59_9AGAR</name>
<feature type="compositionally biased region" description="Basic and acidic residues" evidence="4">
    <location>
        <begin position="937"/>
        <end position="975"/>
    </location>
</feature>
<organism evidence="6 7">
    <name type="scientific">Rhodocollybia butyracea</name>
    <dbReference type="NCBI Taxonomy" id="206335"/>
    <lineage>
        <taxon>Eukaryota</taxon>
        <taxon>Fungi</taxon>
        <taxon>Dikarya</taxon>
        <taxon>Basidiomycota</taxon>
        <taxon>Agaricomycotina</taxon>
        <taxon>Agaricomycetes</taxon>
        <taxon>Agaricomycetidae</taxon>
        <taxon>Agaricales</taxon>
        <taxon>Marasmiineae</taxon>
        <taxon>Omphalotaceae</taxon>
        <taxon>Rhodocollybia</taxon>
    </lineage>
</organism>
<evidence type="ECO:0000256" key="1">
    <source>
        <dbReference type="ARBA" id="ARBA00010515"/>
    </source>
</evidence>
<evidence type="ECO:0000256" key="4">
    <source>
        <dbReference type="SAM" id="MobiDB-lite"/>
    </source>
</evidence>
<dbReference type="InterPro" id="IPR029058">
    <property type="entry name" value="AB_hydrolase_fold"/>
</dbReference>
<dbReference type="Pfam" id="PF07859">
    <property type="entry name" value="Abhydrolase_3"/>
    <property type="match status" value="1"/>
</dbReference>
<accession>A0A9P5UA59</accession>
<protein>
    <recommendedName>
        <fullName evidence="5">Alpha/beta hydrolase fold-3 domain-containing protein</fullName>
    </recommendedName>
</protein>
<comment type="similarity">
    <text evidence="1">Belongs to the 'GDXG' lipolytic enzyme family.</text>
</comment>
<feature type="domain" description="Alpha/beta hydrolase fold-3" evidence="5">
    <location>
        <begin position="187"/>
        <end position="314"/>
    </location>
</feature>
<feature type="compositionally biased region" description="Basic and acidic residues" evidence="4">
    <location>
        <begin position="602"/>
        <end position="619"/>
    </location>
</feature>
<proteinExistence type="inferred from homology"/>
<feature type="compositionally biased region" description="Polar residues" evidence="4">
    <location>
        <begin position="556"/>
        <end position="573"/>
    </location>
</feature>
<dbReference type="InterPro" id="IPR013094">
    <property type="entry name" value="AB_hydrolase_3"/>
</dbReference>
<evidence type="ECO:0000313" key="7">
    <source>
        <dbReference type="Proteomes" id="UP000772434"/>
    </source>
</evidence>
<evidence type="ECO:0000313" key="6">
    <source>
        <dbReference type="EMBL" id="KAF9071674.1"/>
    </source>
</evidence>
<dbReference type="EMBL" id="JADNRY010000030">
    <property type="protein sequence ID" value="KAF9071674.1"/>
    <property type="molecule type" value="Genomic_DNA"/>
</dbReference>
<feature type="compositionally biased region" description="Low complexity" evidence="4">
    <location>
        <begin position="620"/>
        <end position="629"/>
    </location>
</feature>
<dbReference type="SUPFAM" id="SSF53474">
    <property type="entry name" value="alpha/beta-Hydrolases"/>
    <property type="match status" value="1"/>
</dbReference>
<comment type="caution">
    <text evidence="6">The sequence shown here is derived from an EMBL/GenBank/DDBJ whole genome shotgun (WGS) entry which is preliminary data.</text>
</comment>
<feature type="compositionally biased region" description="Polar residues" evidence="4">
    <location>
        <begin position="1104"/>
        <end position="1118"/>
    </location>
</feature>
<dbReference type="PROSITE" id="PS01174">
    <property type="entry name" value="LIPASE_GDXG_SER"/>
    <property type="match status" value="1"/>
</dbReference>
<dbReference type="GO" id="GO:0016787">
    <property type="term" value="F:hydrolase activity"/>
    <property type="evidence" value="ECO:0007669"/>
    <property type="project" value="UniProtKB-KW"/>
</dbReference>
<feature type="compositionally biased region" description="Basic and acidic residues" evidence="4">
    <location>
        <begin position="1067"/>
        <end position="1080"/>
    </location>
</feature>
<dbReference type="InterPro" id="IPR033140">
    <property type="entry name" value="Lipase_GDXG_put_SER_AS"/>
</dbReference>
<sequence>MPGVNSLTRSVSLRVGPIVLETLVKHYLEKIKRDFQSSNKDEEKQETVRLRQDELMYDEIFTVVKAFLEAATLHSVEDIQAFSNTRTPSPPWVHVVRVRIPMSSCDEAASYLITALGGQDIAARLVGGVKWWQVRSIDGVDAQWITAKKDWQEAKRRYKEREKTRAEPLDQAEDATYDEDMDTMRCILYAHGGGYYFGSVDQERYSIQRYARKINGRVLAINYRLAPQYPFPCAIQDLVAAYLYLIRPPPGACHAPVKPSHIVVAGDSAGGGLTLALLQVLRDASLPLPAGGVLISPWCDMTHSFPSIHTNTQTDVIPPYGLSMHKPSTLWPPPDEELTNRIRTGLRTRFRAVFKGEGDPNASVASLGLSGPDTTPIASLGFKTRLSSGTLDVGTTTPLPQPATDGDSFQSRSPREPIVIKAQNGEVLSIQHQIQLYTTNTLLGHPLVSPALGYLGGLPPLMVVISDREVLRDEGIYMAHKAAHPDQFPIRDATKELYPALYGIEERFKKPTPVHLQVYDDTAHVLPVLFSFTTPAKYCFRAMAIFCDLSSATSQLTTGPKSQNTPQAATGDSASGGLFSLPRSPRSVGSFTSRLSIRRKGRTSESRPDLKRSASEHQGSKSSSSSVSRGKGKARSFSIPRLRKQASTVGQDVEAEENSFYPRNERGKSEQIMTPKKELTGISPVPPLPLPSALKFSAQQTHSPPASLSSNSLLRSSSFMAGLDNDSPNAVSSSPSMFSLALGTAQGTIISAINQSVTDGKPSPASSSSSIVHGNRANDVEIVSIEGLPFVPSPAPTLPPSSSMPNNPHSHLRREFSEDKNGFKEQIDNERCAGDPIVYSETADFPSLYTSIMIRERVSTRGVIRPLEPWSSLPALNVPPQQIGEISELSLRRYIAGRTLFDNKFASTIKAIEKRRKKHLKKARKDTIKNMSALKGSVEREREKLKSDDSKTHGNSDKSEITSPSSKDKGDTHDEAPFSIKTALLASSGWSWSWALDQNEHPPPSSLVARRDTHEALMLARIADQAVLQDEQVGGLEGAMTGNNLWSLVVGYLTPGGGSDAVGTGSGREKENIEREREGVTPESTPSRWKGKAKADADHGTANEARSTFNLSSPSFSPSKLGLGKIAFRSKLTSIGSLHKASVSQKPEHPEPE</sequence>
<reference evidence="6" key="1">
    <citation type="submission" date="2020-11" db="EMBL/GenBank/DDBJ databases">
        <authorList>
            <consortium name="DOE Joint Genome Institute"/>
            <person name="Ahrendt S."/>
            <person name="Riley R."/>
            <person name="Andreopoulos W."/>
            <person name="Labutti K."/>
            <person name="Pangilinan J."/>
            <person name="Ruiz-Duenas F.J."/>
            <person name="Barrasa J.M."/>
            <person name="Sanchez-Garcia M."/>
            <person name="Camarero S."/>
            <person name="Miyauchi S."/>
            <person name="Serrano A."/>
            <person name="Linde D."/>
            <person name="Babiker R."/>
            <person name="Drula E."/>
            <person name="Ayuso-Fernandez I."/>
            <person name="Pacheco R."/>
            <person name="Padilla G."/>
            <person name="Ferreira P."/>
            <person name="Barriuso J."/>
            <person name="Kellner H."/>
            <person name="Castanera R."/>
            <person name="Alfaro M."/>
            <person name="Ramirez L."/>
            <person name="Pisabarro A.G."/>
            <person name="Kuo A."/>
            <person name="Tritt A."/>
            <person name="Lipzen A."/>
            <person name="He G."/>
            <person name="Yan M."/>
            <person name="Ng V."/>
            <person name="Cullen D."/>
            <person name="Martin F."/>
            <person name="Rosso M.-N."/>
            <person name="Henrissat B."/>
            <person name="Hibbett D."/>
            <person name="Martinez A.T."/>
            <person name="Grigoriev I.V."/>
        </authorList>
    </citation>
    <scope>NUCLEOTIDE SEQUENCE</scope>
    <source>
        <strain evidence="6">AH 40177</strain>
    </source>
</reference>
<feature type="region of interest" description="Disordered" evidence="4">
    <location>
        <begin position="1059"/>
        <end position="1118"/>
    </location>
</feature>
<dbReference type="PANTHER" id="PTHR48081:SF5">
    <property type="entry name" value="ALPHA_BETA HYDROLASE FOLD-3 DOMAIN-CONTAINING PROTEIN"/>
    <property type="match status" value="1"/>
</dbReference>
<dbReference type="PANTHER" id="PTHR48081">
    <property type="entry name" value="AB HYDROLASE SUPERFAMILY PROTEIN C4A8.06C"/>
    <property type="match status" value="1"/>
</dbReference>
<evidence type="ECO:0000256" key="2">
    <source>
        <dbReference type="ARBA" id="ARBA00022801"/>
    </source>
</evidence>
<dbReference type="Gene3D" id="3.40.50.1820">
    <property type="entry name" value="alpha/beta hydrolase"/>
    <property type="match status" value="2"/>
</dbReference>
<evidence type="ECO:0000259" key="5">
    <source>
        <dbReference type="Pfam" id="PF07859"/>
    </source>
</evidence>
<dbReference type="InterPro" id="IPR050300">
    <property type="entry name" value="GDXG_lipolytic_enzyme"/>
</dbReference>
<feature type="active site" evidence="3">
    <location>
        <position position="268"/>
    </location>
</feature>
<evidence type="ECO:0000256" key="3">
    <source>
        <dbReference type="PROSITE-ProRule" id="PRU10038"/>
    </source>
</evidence>
<feature type="region of interest" description="Disordered" evidence="4">
    <location>
        <begin position="391"/>
        <end position="412"/>
    </location>
</feature>
<dbReference type="AlphaFoldDB" id="A0A9P5UA59"/>
<dbReference type="OrthoDB" id="1662883at2759"/>
<keyword evidence="2" id="KW-0378">Hydrolase</keyword>
<keyword evidence="7" id="KW-1185">Reference proteome</keyword>
<feature type="region of interest" description="Disordered" evidence="4">
    <location>
        <begin position="920"/>
        <end position="975"/>
    </location>
</feature>
<gene>
    <name evidence="6" type="ORF">BDP27DRAFT_1418782</name>
</gene>